<keyword evidence="5" id="KW-0460">Magnesium</keyword>
<evidence type="ECO:0000313" key="8">
    <source>
        <dbReference type="Proteomes" id="UP000293289"/>
    </source>
</evidence>
<comment type="similarity">
    <text evidence="2 6">Belongs to the FPP/GGPP synthase family.</text>
</comment>
<accession>A0A4Q7M825</accession>
<dbReference type="SUPFAM" id="SSF48576">
    <property type="entry name" value="Terpenoid synthases"/>
    <property type="match status" value="1"/>
</dbReference>
<evidence type="ECO:0000256" key="4">
    <source>
        <dbReference type="ARBA" id="ARBA00022723"/>
    </source>
</evidence>
<dbReference type="InterPro" id="IPR000092">
    <property type="entry name" value="Polyprenyl_synt"/>
</dbReference>
<dbReference type="RefSeq" id="WP_130354435.1">
    <property type="nucleotide sequence ID" value="NZ_SGWY01000004.1"/>
</dbReference>
<keyword evidence="4" id="KW-0479">Metal-binding</keyword>
<evidence type="ECO:0000256" key="2">
    <source>
        <dbReference type="ARBA" id="ARBA00006706"/>
    </source>
</evidence>
<evidence type="ECO:0000256" key="1">
    <source>
        <dbReference type="ARBA" id="ARBA00001946"/>
    </source>
</evidence>
<organism evidence="7 8">
    <name type="scientific">Agromyces ramosus</name>
    <dbReference type="NCBI Taxonomy" id="33879"/>
    <lineage>
        <taxon>Bacteria</taxon>
        <taxon>Bacillati</taxon>
        <taxon>Actinomycetota</taxon>
        <taxon>Actinomycetes</taxon>
        <taxon>Micrococcales</taxon>
        <taxon>Microbacteriaceae</taxon>
        <taxon>Agromyces</taxon>
    </lineage>
</organism>
<keyword evidence="3 6" id="KW-0808">Transferase</keyword>
<dbReference type="GO" id="GO:0008299">
    <property type="term" value="P:isoprenoid biosynthetic process"/>
    <property type="evidence" value="ECO:0007669"/>
    <property type="project" value="InterPro"/>
</dbReference>
<dbReference type="PANTHER" id="PTHR12001:SF85">
    <property type="entry name" value="SHORT CHAIN ISOPRENYL DIPHOSPHATE SYNTHASE"/>
    <property type="match status" value="1"/>
</dbReference>
<evidence type="ECO:0000256" key="6">
    <source>
        <dbReference type="RuleBase" id="RU004466"/>
    </source>
</evidence>
<name>A0A4Q7M825_9MICO</name>
<dbReference type="Proteomes" id="UP000293289">
    <property type="component" value="Unassembled WGS sequence"/>
</dbReference>
<comment type="caution">
    <text evidence="7">The sequence shown here is derived from an EMBL/GenBank/DDBJ whole genome shotgun (WGS) entry which is preliminary data.</text>
</comment>
<evidence type="ECO:0000256" key="3">
    <source>
        <dbReference type="ARBA" id="ARBA00022679"/>
    </source>
</evidence>
<dbReference type="InterPro" id="IPR008949">
    <property type="entry name" value="Isoprenoid_synthase_dom_sf"/>
</dbReference>
<dbReference type="Gene3D" id="1.10.600.10">
    <property type="entry name" value="Farnesyl Diphosphate Synthase"/>
    <property type="match status" value="1"/>
</dbReference>
<protein>
    <submittedName>
        <fullName evidence="7">Geranylgeranyl diphosphate synthase type II</fullName>
    </submittedName>
</protein>
<comment type="cofactor">
    <cofactor evidence="1">
        <name>Mg(2+)</name>
        <dbReference type="ChEBI" id="CHEBI:18420"/>
    </cofactor>
</comment>
<dbReference type="AlphaFoldDB" id="A0A4Q7M825"/>
<dbReference type="Pfam" id="PF00348">
    <property type="entry name" value="polyprenyl_synt"/>
    <property type="match status" value="1"/>
</dbReference>
<dbReference type="EMBL" id="SGWY01000004">
    <property type="protein sequence ID" value="RZS63721.1"/>
    <property type="molecule type" value="Genomic_DNA"/>
</dbReference>
<gene>
    <name evidence="7" type="ORF">EV187_3630</name>
</gene>
<dbReference type="PANTHER" id="PTHR12001">
    <property type="entry name" value="GERANYLGERANYL PYROPHOSPHATE SYNTHASE"/>
    <property type="match status" value="1"/>
</dbReference>
<dbReference type="OrthoDB" id="4497239at2"/>
<sequence length="383" mass="39949">MKPSPAMTVPSAPAHQVPSAVDALPAPDVAIGWLAAEVEAYAAASPATTAAQWHRVRARCADAGPELAGLLDEAEASDGGKHLRPRLVAAAYLGFGGDDRALLEDVAGAQQLLHLGLCMHDDLIDGDRMRHGRANLIARYHAGDRAAGVAEEAAERQAIAAGLLAGDLALNAALLALLLVPAALPVRHRLAVEATTAVERTIAGELLDVRSELLRPDLAMPLHVAELKTAVYSVSLPLRLGAIAAGVTSVDVIRCLDRVGIAFGVAYQLADDDLGLFGSAAATGKSVLSDVRQGKRTEHIRLAHLRAGSADRATLDAVLGTTTATDDDADLVRDIVLRTGARDEVAKTIDELIARGIRLADDLPAPLAAYLATLAGSMRSRTR</sequence>
<proteinExistence type="inferred from homology"/>
<reference evidence="7 8" key="1">
    <citation type="submission" date="2019-02" db="EMBL/GenBank/DDBJ databases">
        <title>Genomic Encyclopedia of Type Strains, Phase IV (KMG-IV): sequencing the most valuable type-strain genomes for metagenomic binning, comparative biology and taxonomic classification.</title>
        <authorList>
            <person name="Goeker M."/>
        </authorList>
    </citation>
    <scope>NUCLEOTIDE SEQUENCE [LARGE SCALE GENOMIC DNA]</scope>
    <source>
        <strain evidence="7 8">DSM 43045</strain>
    </source>
</reference>
<evidence type="ECO:0000256" key="5">
    <source>
        <dbReference type="ARBA" id="ARBA00022842"/>
    </source>
</evidence>
<dbReference type="GO" id="GO:0004659">
    <property type="term" value="F:prenyltransferase activity"/>
    <property type="evidence" value="ECO:0007669"/>
    <property type="project" value="InterPro"/>
</dbReference>
<keyword evidence="8" id="KW-1185">Reference proteome</keyword>
<dbReference type="GO" id="GO:0046872">
    <property type="term" value="F:metal ion binding"/>
    <property type="evidence" value="ECO:0007669"/>
    <property type="project" value="UniProtKB-KW"/>
</dbReference>
<evidence type="ECO:0000313" key="7">
    <source>
        <dbReference type="EMBL" id="RZS63721.1"/>
    </source>
</evidence>